<dbReference type="Proteomes" id="UP000887540">
    <property type="component" value="Unplaced"/>
</dbReference>
<dbReference type="SUPFAM" id="SSF51445">
    <property type="entry name" value="(Trans)glycosidases"/>
    <property type="match status" value="1"/>
</dbReference>
<evidence type="ECO:0000256" key="1">
    <source>
        <dbReference type="ARBA" id="ARBA00009800"/>
    </source>
</evidence>
<proteinExistence type="inferred from homology"/>
<dbReference type="InterPro" id="IPR005199">
    <property type="entry name" value="Glyco_hydro_79"/>
</dbReference>
<dbReference type="Gene3D" id="3.20.20.80">
    <property type="entry name" value="Glycosidases"/>
    <property type="match status" value="1"/>
</dbReference>
<sequence length="148" mass="16914">MFTDFLKAGGGQHIDAMTFHQYYMDCTTSRLEQFLDPRMMDKMERDIKVEQQFNLSLWLGETGSCWADLNNTLSVTFASGFLWLDVLGLGAKLVDVVIRQELRSAVNGLLDISTYQPKPDYWVSFLHKKLVGQKVLNVTITPNNNTFL</sequence>
<reference evidence="3" key="1">
    <citation type="submission" date="2022-11" db="UniProtKB">
        <authorList>
            <consortium name="WormBaseParasite"/>
        </authorList>
    </citation>
    <scope>IDENTIFICATION</scope>
</reference>
<evidence type="ECO:0000313" key="2">
    <source>
        <dbReference type="Proteomes" id="UP000887540"/>
    </source>
</evidence>
<comment type="similarity">
    <text evidence="1">Belongs to the glycosyl hydrolase 79 family.</text>
</comment>
<name>A0A914DE72_9BILA</name>
<dbReference type="Pfam" id="PF03662">
    <property type="entry name" value="Glyco_hydro_79n"/>
    <property type="match status" value="1"/>
</dbReference>
<dbReference type="GO" id="GO:0016798">
    <property type="term" value="F:hydrolase activity, acting on glycosyl bonds"/>
    <property type="evidence" value="ECO:0007669"/>
    <property type="project" value="InterPro"/>
</dbReference>
<dbReference type="GO" id="GO:0016020">
    <property type="term" value="C:membrane"/>
    <property type="evidence" value="ECO:0007669"/>
    <property type="project" value="InterPro"/>
</dbReference>
<keyword evidence="2" id="KW-1185">Reference proteome</keyword>
<dbReference type="GO" id="GO:0005615">
    <property type="term" value="C:extracellular space"/>
    <property type="evidence" value="ECO:0007669"/>
    <property type="project" value="TreeGrafter"/>
</dbReference>
<dbReference type="AlphaFoldDB" id="A0A914DE72"/>
<evidence type="ECO:0000313" key="3">
    <source>
        <dbReference type="WBParaSite" id="ACRNAN_scaffold23727.g19744.t1"/>
    </source>
</evidence>
<accession>A0A914DE72</accession>
<dbReference type="PANTHER" id="PTHR46145">
    <property type="entry name" value="HEPARANASE"/>
    <property type="match status" value="1"/>
</dbReference>
<dbReference type="PANTHER" id="PTHR46145:SF4">
    <property type="entry name" value="HEPARANASE"/>
    <property type="match status" value="1"/>
</dbReference>
<dbReference type="GO" id="GO:0031012">
    <property type="term" value="C:extracellular matrix"/>
    <property type="evidence" value="ECO:0007669"/>
    <property type="project" value="TreeGrafter"/>
</dbReference>
<protein>
    <submittedName>
        <fullName evidence="3">Uncharacterized protein</fullName>
    </submittedName>
</protein>
<dbReference type="InterPro" id="IPR017853">
    <property type="entry name" value="GH"/>
</dbReference>
<organism evidence="2 3">
    <name type="scientific">Acrobeloides nanus</name>
    <dbReference type="NCBI Taxonomy" id="290746"/>
    <lineage>
        <taxon>Eukaryota</taxon>
        <taxon>Metazoa</taxon>
        <taxon>Ecdysozoa</taxon>
        <taxon>Nematoda</taxon>
        <taxon>Chromadorea</taxon>
        <taxon>Rhabditida</taxon>
        <taxon>Tylenchina</taxon>
        <taxon>Cephalobomorpha</taxon>
        <taxon>Cephaloboidea</taxon>
        <taxon>Cephalobidae</taxon>
        <taxon>Acrobeloides</taxon>
    </lineage>
</organism>
<dbReference type="WBParaSite" id="ACRNAN_scaffold23727.g19744.t1">
    <property type="protein sequence ID" value="ACRNAN_scaffold23727.g19744.t1"/>
    <property type="gene ID" value="ACRNAN_scaffold23727.g19744"/>
</dbReference>